<keyword evidence="2" id="KW-1185">Reference proteome</keyword>
<dbReference type="EMBL" id="RRCF01000006">
    <property type="protein sequence ID" value="RRJ18835.1"/>
    <property type="molecule type" value="Genomic_DNA"/>
</dbReference>
<dbReference type="Proteomes" id="UP000276260">
    <property type="component" value="Unassembled WGS sequence"/>
</dbReference>
<reference evidence="1 2" key="1">
    <citation type="submission" date="2018-11" db="EMBL/GenBank/DDBJ databases">
        <title>Draft genome analysis of Rheinheimera mesophila isolated from an industrial waste site.</title>
        <authorList>
            <person name="Yu Q."/>
            <person name="Qi Y."/>
            <person name="Zhang H."/>
            <person name="Lu Y."/>
            <person name="Pu J."/>
        </authorList>
    </citation>
    <scope>NUCLEOTIDE SEQUENCE [LARGE SCALE GENOMIC DNA]</scope>
    <source>
        <strain evidence="1 2">IITR13</strain>
    </source>
</reference>
<evidence type="ECO:0000313" key="2">
    <source>
        <dbReference type="Proteomes" id="UP000276260"/>
    </source>
</evidence>
<sequence>MLKMLSRKELFYKTMSMWPDSINLHFDDRDENGGKRQQLLNEIYSQIESSLGQTDELTLLSSWAFHQVISSTAVGVDVFFCSEKVLYDLYEQKMFENLRGDDCWKFELDIYLKLETE</sequence>
<evidence type="ECO:0000313" key="1">
    <source>
        <dbReference type="EMBL" id="RRJ18835.1"/>
    </source>
</evidence>
<organism evidence="1 2">
    <name type="scientific">Rheinheimera mesophila</name>
    <dbReference type="NCBI Taxonomy" id="1547515"/>
    <lineage>
        <taxon>Bacteria</taxon>
        <taxon>Pseudomonadati</taxon>
        <taxon>Pseudomonadota</taxon>
        <taxon>Gammaproteobacteria</taxon>
        <taxon>Chromatiales</taxon>
        <taxon>Chromatiaceae</taxon>
        <taxon>Rheinheimera</taxon>
    </lineage>
</organism>
<gene>
    <name evidence="1" type="ORF">EIK76_16580</name>
</gene>
<protein>
    <submittedName>
        <fullName evidence="1">Uncharacterized protein</fullName>
    </submittedName>
</protein>
<accession>A0A3P3QCS8</accession>
<dbReference type="AlphaFoldDB" id="A0A3P3QCS8"/>
<proteinExistence type="predicted"/>
<comment type="caution">
    <text evidence="1">The sequence shown here is derived from an EMBL/GenBank/DDBJ whole genome shotgun (WGS) entry which is preliminary data.</text>
</comment>
<name>A0A3P3QCS8_9GAMM</name>